<evidence type="ECO:0000313" key="3">
    <source>
        <dbReference type="RefSeq" id="XP_042564964.1"/>
    </source>
</evidence>
<organism evidence="2 3">
    <name type="scientific">Clupea harengus</name>
    <name type="common">Atlantic herring</name>
    <dbReference type="NCBI Taxonomy" id="7950"/>
    <lineage>
        <taxon>Eukaryota</taxon>
        <taxon>Metazoa</taxon>
        <taxon>Chordata</taxon>
        <taxon>Craniata</taxon>
        <taxon>Vertebrata</taxon>
        <taxon>Euteleostomi</taxon>
        <taxon>Actinopterygii</taxon>
        <taxon>Neopterygii</taxon>
        <taxon>Teleostei</taxon>
        <taxon>Clupei</taxon>
        <taxon>Clupeiformes</taxon>
        <taxon>Clupeoidei</taxon>
        <taxon>Clupeidae</taxon>
        <taxon>Clupea</taxon>
    </lineage>
</organism>
<keyword evidence="1" id="KW-0732">Signal</keyword>
<dbReference type="Proteomes" id="UP000515152">
    <property type="component" value="Chromosome 11"/>
</dbReference>
<gene>
    <name evidence="3" type="primary">apoa2</name>
</gene>
<dbReference type="KEGG" id="char:122133255"/>
<sequence length="140" mass="15064">MSAKLVLALIVALQVSTCLCAPEPDKELVDKYEDMKATFYKRILAAYGKVQAAVVPLAEGMEHGSVIKEYATTLHADPKMQSAIKALTGMAGELTPLVDKARTGALGVYGEYLRPYIGTYLDHAIQGIKPVLDAVLPAEE</sequence>
<keyword evidence="2" id="KW-1185">Reference proteome</keyword>
<accession>A0A8M1KTK6</accession>
<dbReference type="AlphaFoldDB" id="A0A8M1KTK6"/>
<name>A0A8M1KTK6_CLUHA</name>
<feature type="chain" id="PRO_5035438486" evidence="1">
    <location>
        <begin position="21"/>
        <end position="140"/>
    </location>
</feature>
<feature type="signal peptide" evidence="1">
    <location>
        <begin position="1"/>
        <end position="20"/>
    </location>
</feature>
<evidence type="ECO:0000313" key="2">
    <source>
        <dbReference type="Proteomes" id="UP000515152"/>
    </source>
</evidence>
<dbReference type="GeneID" id="122133255"/>
<evidence type="ECO:0000256" key="1">
    <source>
        <dbReference type="SAM" id="SignalP"/>
    </source>
</evidence>
<dbReference type="OrthoDB" id="8940690at2759"/>
<dbReference type="RefSeq" id="XP_042564964.1">
    <property type="nucleotide sequence ID" value="XM_042709030.1"/>
</dbReference>
<dbReference type="GO" id="GO:0000280">
    <property type="term" value="P:nuclear division"/>
    <property type="evidence" value="ECO:0007669"/>
    <property type="project" value="Ensembl"/>
</dbReference>
<dbReference type="GO" id="GO:0043009">
    <property type="term" value="P:chordate embryonic development"/>
    <property type="evidence" value="ECO:0007669"/>
    <property type="project" value="Ensembl"/>
</dbReference>
<dbReference type="CTD" id="336"/>
<protein>
    <submittedName>
        <fullName evidence="3">Apolipoprotein A-II</fullName>
    </submittedName>
</protein>
<reference evidence="3" key="1">
    <citation type="submission" date="2025-08" db="UniProtKB">
        <authorList>
            <consortium name="RefSeq"/>
        </authorList>
    </citation>
    <scope>IDENTIFICATION</scope>
</reference>
<proteinExistence type="predicted"/>
<dbReference type="GO" id="GO:0055113">
    <property type="term" value="P:epiboly involved in gastrulation with mouth forming second"/>
    <property type="evidence" value="ECO:0007669"/>
    <property type="project" value="Ensembl"/>
</dbReference>